<comment type="caution">
    <text evidence="3">The sequence shown here is derived from an EMBL/GenBank/DDBJ whole genome shotgun (WGS) entry which is preliminary data.</text>
</comment>
<evidence type="ECO:0008006" key="5">
    <source>
        <dbReference type="Google" id="ProtNLM"/>
    </source>
</evidence>
<dbReference type="EMBL" id="LGRX02035570">
    <property type="protein sequence ID" value="KAK3234042.1"/>
    <property type="molecule type" value="Genomic_DNA"/>
</dbReference>
<dbReference type="PANTHER" id="PTHR31061:SF24">
    <property type="entry name" value="LD22376P"/>
    <property type="match status" value="1"/>
</dbReference>
<organism evidence="3 4">
    <name type="scientific">Cymbomonas tetramitiformis</name>
    <dbReference type="NCBI Taxonomy" id="36881"/>
    <lineage>
        <taxon>Eukaryota</taxon>
        <taxon>Viridiplantae</taxon>
        <taxon>Chlorophyta</taxon>
        <taxon>Pyramimonadophyceae</taxon>
        <taxon>Pyramimonadales</taxon>
        <taxon>Pyramimonadaceae</taxon>
        <taxon>Cymbomonas</taxon>
    </lineage>
</organism>
<keyword evidence="2" id="KW-0472">Membrane</keyword>
<feature type="compositionally biased region" description="Polar residues" evidence="1">
    <location>
        <begin position="68"/>
        <end position="78"/>
    </location>
</feature>
<feature type="region of interest" description="Disordered" evidence="1">
    <location>
        <begin position="33"/>
        <end position="78"/>
    </location>
</feature>
<protein>
    <recommendedName>
        <fullName evidence="5">Heparan-alpha-glucosaminide N-acetyltransferase catalytic domain-containing protein</fullName>
    </recommendedName>
</protein>
<keyword evidence="4" id="KW-1185">Reference proteome</keyword>
<accession>A0AAE0BEB0</accession>
<feature type="transmembrane region" description="Helical" evidence="2">
    <location>
        <begin position="158"/>
        <end position="179"/>
    </location>
</feature>
<dbReference type="AlphaFoldDB" id="A0AAE0BEB0"/>
<evidence type="ECO:0000313" key="4">
    <source>
        <dbReference type="Proteomes" id="UP001190700"/>
    </source>
</evidence>
<evidence type="ECO:0000256" key="2">
    <source>
        <dbReference type="SAM" id="Phobius"/>
    </source>
</evidence>
<gene>
    <name evidence="3" type="ORF">CYMTET_55701</name>
</gene>
<keyword evidence="2" id="KW-1133">Transmembrane helix</keyword>
<feature type="transmembrane region" description="Helical" evidence="2">
    <location>
        <begin position="766"/>
        <end position="789"/>
    </location>
</feature>
<reference evidence="3 4" key="1">
    <citation type="journal article" date="2015" name="Genome Biol. Evol.">
        <title>Comparative Genomics of a Bacterivorous Green Alga Reveals Evolutionary Causalities and Consequences of Phago-Mixotrophic Mode of Nutrition.</title>
        <authorList>
            <person name="Burns J.A."/>
            <person name="Paasch A."/>
            <person name="Narechania A."/>
            <person name="Kim E."/>
        </authorList>
    </citation>
    <scope>NUCLEOTIDE SEQUENCE [LARGE SCALE GENOMIC DNA]</scope>
    <source>
        <strain evidence="3 4">PLY_AMNH</strain>
    </source>
</reference>
<feature type="transmembrane region" description="Helical" evidence="2">
    <location>
        <begin position="230"/>
        <end position="248"/>
    </location>
</feature>
<feature type="transmembrane region" description="Helical" evidence="2">
    <location>
        <begin position="191"/>
        <end position="210"/>
    </location>
</feature>
<keyword evidence="2" id="KW-0812">Transmembrane</keyword>
<feature type="transmembrane region" description="Helical" evidence="2">
    <location>
        <begin position="449"/>
        <end position="471"/>
    </location>
</feature>
<feature type="transmembrane region" description="Helical" evidence="2">
    <location>
        <begin position="269"/>
        <end position="289"/>
    </location>
</feature>
<evidence type="ECO:0000256" key="1">
    <source>
        <dbReference type="SAM" id="MobiDB-lite"/>
    </source>
</evidence>
<feature type="transmembrane region" description="Helical" evidence="2">
    <location>
        <begin position="820"/>
        <end position="838"/>
    </location>
</feature>
<proteinExistence type="predicted"/>
<dbReference type="PANTHER" id="PTHR31061">
    <property type="entry name" value="LD22376P"/>
    <property type="match status" value="1"/>
</dbReference>
<dbReference type="Proteomes" id="UP001190700">
    <property type="component" value="Unassembled WGS sequence"/>
</dbReference>
<feature type="transmembrane region" description="Helical" evidence="2">
    <location>
        <begin position="380"/>
        <end position="400"/>
    </location>
</feature>
<feature type="transmembrane region" description="Helical" evidence="2">
    <location>
        <begin position="733"/>
        <end position="754"/>
    </location>
</feature>
<sequence length="847" mass="90554">MATTSWSLAGSGATIADADDNVYVPIADNLGAAASDGSQQDSENLMRAPFSPGPPSAPGGATIPLSYASPSRPETNTRNAPASPYYGNVQWIDGPPATGFLNNEVRMMNEQPVPRSRVATVDAIRGLSVAVMILVDDTGGKFASINHCAWNGLHLADFVMPFFLFITGTTGAVVLPGRIRNDGRLETTKSVVMRSLRLFALGVFIQGGFLHGYQEHTYGVDLSAMRLPGILQRIAFTYLVAGVCEIWLPINQSVNTSLPRPIRTLIRFGWHWAVALVLTSIYLAIIFGVRVPDWSFNLTDDHEQGDRHFKVTCGVRGHLTPACNAAGYLDRAFFGPNHMYQHPEYQRLPECTDASPYSGELRADAPNWCLPVGGTDPEGLLGALTACLCTLIGAHFGHVLKTSDNHVHRVRQWAACSLSLLAAGLLLHLTQAGPSLTPCPACPRIPHPVWVLTPAVMVHCAMMALEGLCAVQMRGLARCRCGGLRGADAGAGAVQMQGAGAVQIRGLRGLQMREPCARADHRGAGAGPDRRGLLRQAGHGACGGADLERKLRSADAGGCASADLTGALRAMQIRLARCRSAGAGARVITPRLSASADARAAAVQISAELTTVTIQIAISLRSADARGSASAGLRGLAWRRSQSCAVQITQGAGAARRCGARGADAGLCCGDADHELAAQMRGAAPPRDAGGLRAAQMRGLRAQMRGWRDAGALRGADAGACAAMPHNKQLFSVSYVFSTSAAAGFVFCAFYILADWHGHYVFLNPFIWMGRNAIIVFVFAASGVFDIFLATPYWHHPDENIVDHAREDIFDNLFGEKDGLMVMTLTKIVFWFMVAGLLNHNKWYWTI</sequence>
<feature type="transmembrane region" description="Helical" evidence="2">
    <location>
        <begin position="412"/>
        <end position="429"/>
    </location>
</feature>
<evidence type="ECO:0000313" key="3">
    <source>
        <dbReference type="EMBL" id="KAK3234042.1"/>
    </source>
</evidence>
<name>A0AAE0BEB0_9CHLO</name>